<keyword evidence="4" id="KW-1185">Reference proteome</keyword>
<organism evidence="3 4">
    <name type="scientific">Cytospora mali</name>
    <name type="common">Apple Valsa canker fungus</name>
    <name type="synonym">Valsa mali</name>
    <dbReference type="NCBI Taxonomy" id="578113"/>
    <lineage>
        <taxon>Eukaryota</taxon>
        <taxon>Fungi</taxon>
        <taxon>Dikarya</taxon>
        <taxon>Ascomycota</taxon>
        <taxon>Pezizomycotina</taxon>
        <taxon>Sordariomycetes</taxon>
        <taxon>Sordariomycetidae</taxon>
        <taxon>Diaporthales</taxon>
        <taxon>Cytosporaceae</taxon>
        <taxon>Cytospora</taxon>
    </lineage>
</organism>
<evidence type="ECO:0000256" key="2">
    <source>
        <dbReference type="SAM" id="MobiDB-lite"/>
    </source>
</evidence>
<evidence type="ECO:0000256" key="1">
    <source>
        <dbReference type="SAM" id="Coils"/>
    </source>
</evidence>
<reference evidence="4" key="1">
    <citation type="submission" date="2014-12" db="EMBL/GenBank/DDBJ databases">
        <title>Genome Sequence of Valsa Canker Pathogens Uncovers a Specific Adaption of Colonization on Woody Bark.</title>
        <authorList>
            <person name="Yin Z."/>
            <person name="Liu H."/>
            <person name="Gao X."/>
            <person name="Li Z."/>
            <person name="Song N."/>
            <person name="Ke X."/>
            <person name="Dai Q."/>
            <person name="Wu Y."/>
            <person name="Sun Y."/>
            <person name="Xu J.-R."/>
            <person name="Kang Z.K."/>
            <person name="Wang L."/>
            <person name="Huang L."/>
        </authorList>
    </citation>
    <scope>NUCLEOTIDE SEQUENCE [LARGE SCALE GENOMIC DNA]</scope>
    <source>
        <strain evidence="4">SXYL134</strain>
    </source>
</reference>
<accession>A0A194V7L7</accession>
<feature type="region of interest" description="Disordered" evidence="2">
    <location>
        <begin position="368"/>
        <end position="403"/>
    </location>
</feature>
<dbReference type="OrthoDB" id="10254988at2759"/>
<proteinExistence type="predicted"/>
<evidence type="ECO:0000313" key="3">
    <source>
        <dbReference type="EMBL" id="KUI59930.1"/>
    </source>
</evidence>
<evidence type="ECO:0000313" key="4">
    <source>
        <dbReference type="Proteomes" id="UP000078576"/>
    </source>
</evidence>
<sequence>MAPDRASAEVAQGFRAVCEIMTQKVQLSYKKDIETRAFKKREQDYNVKMTGAKQFPAVKELYAKYNKHHKEIVEPIDKKLAELTTEYQNVTESFAEALVKALPINDIKTRQVIEAAKGELSREDNPSQPAQDDRLQKLEELVNSLKEKHEAQDCELTKLKKLNDKLRAGESKTETLEKEREQLRSENLSLNTRLDALTKRLESVEAWKAVFPKDVELQWTQYSKSLEEAKVEWNTNTTQINSNAVQDETTREHIVALGHKSDALGAEIAAVRKDVDGHEQLLANVDIENLDDTIAKVLDYPTYSALNDRITSQQAVFESLKDTLHSTKQGLEKDIAQRIKGFSDKIIEYCARKFDDFETRVKILQAARADSSADVNPSTRAHPSQTGTSNSESTPASGPNSALDFEGVLSRLDAAESHLTTEKSRADATESNVNTLQTKTEALRSDLDSIKDQMLDRCAALDMMVETLNEQWKNMNTTQMAQYMLEHLSRLQPSQLTPELRQFHMRLADVEKLVRDEKQERQALRDRVRSSYDDIGDHGKKRVFAESETFQSLKHARIEGLNSLNGVANGHPHP</sequence>
<protein>
    <submittedName>
        <fullName evidence="3">Uncharacterized protein</fullName>
    </submittedName>
</protein>
<name>A0A194V7L7_CYTMA</name>
<dbReference type="AlphaFoldDB" id="A0A194V7L7"/>
<dbReference type="STRING" id="694573.A0A194V7L7"/>
<feature type="coiled-coil region" evidence="1">
    <location>
        <begin position="135"/>
        <end position="200"/>
    </location>
</feature>
<gene>
    <name evidence="3" type="ORF">VP1G_07130</name>
</gene>
<dbReference type="Proteomes" id="UP000078576">
    <property type="component" value="Unassembled WGS sequence"/>
</dbReference>
<keyword evidence="1" id="KW-0175">Coiled coil</keyword>
<feature type="compositionally biased region" description="Polar residues" evidence="2">
    <location>
        <begin position="373"/>
        <end position="400"/>
    </location>
</feature>
<dbReference type="EMBL" id="KN714739">
    <property type="protein sequence ID" value="KUI59930.1"/>
    <property type="molecule type" value="Genomic_DNA"/>
</dbReference>